<dbReference type="AlphaFoldDB" id="A0A9W2XK55"/>
<dbReference type="Proteomes" id="UP000515150">
    <property type="component" value="Chromosome 24"/>
</dbReference>
<organism evidence="2 3">
    <name type="scientific">Betta splendens</name>
    <name type="common">Siamese fighting fish</name>
    <dbReference type="NCBI Taxonomy" id="158456"/>
    <lineage>
        <taxon>Eukaryota</taxon>
        <taxon>Metazoa</taxon>
        <taxon>Chordata</taxon>
        <taxon>Craniata</taxon>
        <taxon>Vertebrata</taxon>
        <taxon>Euteleostomi</taxon>
        <taxon>Actinopterygii</taxon>
        <taxon>Neopterygii</taxon>
        <taxon>Teleostei</taxon>
        <taxon>Neoteleostei</taxon>
        <taxon>Acanthomorphata</taxon>
        <taxon>Anabantaria</taxon>
        <taxon>Anabantiformes</taxon>
        <taxon>Anabantoidei</taxon>
        <taxon>Osphronemidae</taxon>
        <taxon>Betta</taxon>
    </lineage>
</organism>
<feature type="compositionally biased region" description="Basic and acidic residues" evidence="1">
    <location>
        <begin position="126"/>
        <end position="139"/>
    </location>
</feature>
<protein>
    <submittedName>
        <fullName evidence="3">Uncharacterized protein LOC129602952</fullName>
    </submittedName>
</protein>
<keyword evidence="2" id="KW-1185">Reference proteome</keyword>
<name>A0A9W2XK55_BETSP</name>
<feature type="region of interest" description="Disordered" evidence="1">
    <location>
        <begin position="111"/>
        <end position="139"/>
    </location>
</feature>
<dbReference type="KEGG" id="bspl:129602952"/>
<accession>A0A9W2XK55</accession>
<sequence>MLNPLSRGRQPGDDPPLRATDMSACVQPSSGLLPQQSVDIPQQDPSPVDESVPLGDTLRQGLQDVPAQSRDLWTQLRSFTASRGAPEQLRRVHSLQQTPAHLQALRGDTVETREAEWPVASAQEGSSKDLGDAESDRRRMTVEWRHQRSRYMFLSVVFELTQGSCACCGAFHHTTQASFNSLSVRMASLEAPADLSDDQMELISQKIHRINTIFRESVEISSFTPTDHQLVSDLKVHFY</sequence>
<feature type="compositionally biased region" description="Polar residues" evidence="1">
    <location>
        <begin position="26"/>
        <end position="45"/>
    </location>
</feature>
<evidence type="ECO:0000313" key="2">
    <source>
        <dbReference type="Proteomes" id="UP000515150"/>
    </source>
</evidence>
<dbReference type="RefSeq" id="XP_055362059.1">
    <property type="nucleotide sequence ID" value="XM_055506084.1"/>
</dbReference>
<evidence type="ECO:0000313" key="3">
    <source>
        <dbReference type="RefSeq" id="XP_055362059.1"/>
    </source>
</evidence>
<feature type="region of interest" description="Disordered" evidence="1">
    <location>
        <begin position="1"/>
        <end position="55"/>
    </location>
</feature>
<dbReference type="GeneID" id="129602952"/>
<gene>
    <name evidence="3" type="primary">LOC129602952</name>
</gene>
<evidence type="ECO:0000256" key="1">
    <source>
        <dbReference type="SAM" id="MobiDB-lite"/>
    </source>
</evidence>
<reference evidence="3" key="1">
    <citation type="submission" date="2025-08" db="UniProtKB">
        <authorList>
            <consortium name="RefSeq"/>
        </authorList>
    </citation>
    <scope>IDENTIFICATION</scope>
</reference>
<proteinExistence type="predicted"/>